<dbReference type="Proteomes" id="UP000184048">
    <property type="component" value="Unassembled WGS sequence"/>
</dbReference>
<evidence type="ECO:0000313" key="3">
    <source>
        <dbReference type="EMBL" id="SHE72161.1"/>
    </source>
</evidence>
<feature type="transmembrane region" description="Helical" evidence="1">
    <location>
        <begin position="102"/>
        <end position="122"/>
    </location>
</feature>
<keyword evidence="1" id="KW-0472">Membrane</keyword>
<sequence>MKKMLQANWLKSKGLAIGWLFLMCILFVIPGSALPEQSWFADVQLDKWVHIGLFSVLIFLWCSSFQLGLPGNAWMMIIIAIAYGLLVEFVQKTWIPNRSFDLFDVLADAIGSIVGLIVWLRVNTKK</sequence>
<dbReference type="EMBL" id="FQUU01000003">
    <property type="protein sequence ID" value="SHE72161.1"/>
    <property type="molecule type" value="Genomic_DNA"/>
</dbReference>
<evidence type="ECO:0000259" key="2">
    <source>
        <dbReference type="Pfam" id="PF04892"/>
    </source>
</evidence>
<dbReference type="Pfam" id="PF04892">
    <property type="entry name" value="VanZ"/>
    <property type="match status" value="1"/>
</dbReference>
<keyword evidence="1" id="KW-0812">Transmembrane</keyword>
<dbReference type="PANTHER" id="PTHR28008">
    <property type="entry name" value="DOMAIN PROTEIN, PUTATIVE (AFU_ORTHOLOGUE AFUA_3G10980)-RELATED"/>
    <property type="match status" value="1"/>
</dbReference>
<keyword evidence="1" id="KW-1133">Transmembrane helix</keyword>
<gene>
    <name evidence="3" type="ORF">SAMN02745131_00967</name>
</gene>
<keyword evidence="4" id="KW-1185">Reference proteome</keyword>
<dbReference type="AlphaFoldDB" id="A0A1M4VSQ7"/>
<evidence type="ECO:0000313" key="4">
    <source>
        <dbReference type="Proteomes" id="UP000184048"/>
    </source>
</evidence>
<protein>
    <submittedName>
        <fullName evidence="3">VanZ like family protein</fullName>
    </submittedName>
</protein>
<reference evidence="3 4" key="1">
    <citation type="submission" date="2016-11" db="EMBL/GenBank/DDBJ databases">
        <authorList>
            <person name="Jaros S."/>
            <person name="Januszkiewicz K."/>
            <person name="Wedrychowicz H."/>
        </authorList>
    </citation>
    <scope>NUCLEOTIDE SEQUENCE [LARGE SCALE GENOMIC DNA]</scope>
    <source>
        <strain evidence="3 4">DSM 18119</strain>
    </source>
</reference>
<proteinExistence type="predicted"/>
<dbReference type="PANTHER" id="PTHR28008:SF1">
    <property type="entry name" value="DOMAIN PROTEIN, PUTATIVE (AFU_ORTHOLOGUE AFUA_3G10980)-RELATED"/>
    <property type="match status" value="1"/>
</dbReference>
<dbReference type="InterPro" id="IPR006976">
    <property type="entry name" value="VanZ-like"/>
</dbReference>
<feature type="domain" description="VanZ-like" evidence="2">
    <location>
        <begin position="48"/>
        <end position="120"/>
    </location>
</feature>
<organism evidence="3 4">
    <name type="scientific">Flavisolibacter ginsengisoli DSM 18119</name>
    <dbReference type="NCBI Taxonomy" id="1121884"/>
    <lineage>
        <taxon>Bacteria</taxon>
        <taxon>Pseudomonadati</taxon>
        <taxon>Bacteroidota</taxon>
        <taxon>Chitinophagia</taxon>
        <taxon>Chitinophagales</taxon>
        <taxon>Chitinophagaceae</taxon>
        <taxon>Flavisolibacter</taxon>
    </lineage>
</organism>
<dbReference type="NCBIfam" id="NF037970">
    <property type="entry name" value="vanZ_1"/>
    <property type="match status" value="1"/>
</dbReference>
<dbReference type="OrthoDB" id="1524985at2"/>
<evidence type="ECO:0000256" key="1">
    <source>
        <dbReference type="SAM" id="Phobius"/>
    </source>
</evidence>
<accession>A0A1M4VSQ7</accession>
<dbReference type="STRING" id="1121884.SAMN02745131_00967"/>
<feature type="transmembrane region" description="Helical" evidence="1">
    <location>
        <begin position="49"/>
        <end position="67"/>
    </location>
</feature>
<feature type="transmembrane region" description="Helical" evidence="1">
    <location>
        <begin position="74"/>
        <end position="90"/>
    </location>
</feature>
<name>A0A1M4VSQ7_9BACT</name>